<name>D9PLF8_9ZZZZ</name>
<gene>
    <name evidence="1" type="ORF">LDC_2381</name>
</gene>
<sequence>MENIERLLEMLREMGLKREYKPYQERESGAVLLEVKHPAEIVDGVLVGSDIDVYDRGTFRVWTHQTKKGRAYAARYGLHIRLMDGECELFIPAHLADTLLREFGAKVKRPISEKAMAHLKAIGFKKHTQEARSRSLTPQKGISIATPFILKPQSAIYNETNKRRVNNGKTIIKH</sequence>
<protein>
    <submittedName>
        <fullName evidence="1">Uncharacterized protein</fullName>
    </submittedName>
</protein>
<dbReference type="AlphaFoldDB" id="D9PLF8"/>
<evidence type="ECO:0000313" key="1">
    <source>
        <dbReference type="EMBL" id="EFK95608.1"/>
    </source>
</evidence>
<comment type="caution">
    <text evidence="1">The sequence shown here is derived from an EMBL/GenBank/DDBJ whole genome shotgun (WGS) entry which is preliminary data.</text>
</comment>
<reference evidence="1" key="2">
    <citation type="journal article" date="2011" name="Microb. Ecol.">
        <title>Taxonomic and Functional Metagenomic Profiling of the Microbial Community in the Anoxic Sediment of a Sub-saline Shallow Lake (Laguna de Carrizo, Central Spain).</title>
        <authorList>
            <person name="Ferrer M."/>
            <person name="Guazzaroni M.E."/>
            <person name="Richter M."/>
            <person name="Garcia-Salamanca A."/>
            <person name="Yarza P."/>
            <person name="Suarez-Suarez A."/>
            <person name="Solano J."/>
            <person name="Alcaide M."/>
            <person name="van Dillewijn P."/>
            <person name="Molina-Henares M.A."/>
            <person name="Lopez-Cortes N."/>
            <person name="Al-Ramahi Y."/>
            <person name="Guerrero C."/>
            <person name="Acosta A."/>
            <person name="de Eugenio L.I."/>
            <person name="Martinez V."/>
            <person name="Marques S."/>
            <person name="Rojo F."/>
            <person name="Santero E."/>
            <person name="Genilloud O."/>
            <person name="Perez-Perez J."/>
            <person name="Rossello-Mora R."/>
            <person name="Ramos J.L."/>
        </authorList>
    </citation>
    <scope>NUCLEOTIDE SEQUENCE</scope>
</reference>
<dbReference type="EMBL" id="ADZX01000722">
    <property type="protein sequence ID" value="EFK95608.1"/>
    <property type="molecule type" value="Genomic_DNA"/>
</dbReference>
<organism evidence="1">
    <name type="scientific">sediment metagenome</name>
    <dbReference type="NCBI Taxonomy" id="749907"/>
    <lineage>
        <taxon>unclassified sequences</taxon>
        <taxon>metagenomes</taxon>
        <taxon>ecological metagenomes</taxon>
    </lineage>
</organism>
<accession>D9PLF8</accession>
<proteinExistence type="predicted"/>
<reference evidence="1" key="1">
    <citation type="submission" date="2010-07" db="EMBL/GenBank/DDBJ databases">
        <authorList>
            <consortium name="CONSOLIDER consortium CSD2007-00005"/>
            <person name="Guazzaroni M.-E."/>
            <person name="Richter M."/>
            <person name="Garcia-Salamanca A."/>
            <person name="Yarza P."/>
            <person name="Ferrer M."/>
        </authorList>
    </citation>
    <scope>NUCLEOTIDE SEQUENCE</scope>
</reference>